<keyword evidence="1" id="KW-0812">Transmembrane</keyword>
<comment type="caution">
    <text evidence="2">The sequence shown here is derived from an EMBL/GenBank/DDBJ whole genome shotgun (WGS) entry which is preliminary data.</text>
</comment>
<dbReference type="OrthoDB" id="999321at2759"/>
<keyword evidence="1" id="KW-0472">Membrane</keyword>
<evidence type="ECO:0000313" key="3">
    <source>
        <dbReference type="Proteomes" id="UP000829196"/>
    </source>
</evidence>
<dbReference type="SMR" id="A0A8T3B8B0"/>
<dbReference type="Proteomes" id="UP000829196">
    <property type="component" value="Unassembled WGS sequence"/>
</dbReference>
<accession>A0A8T3B8B0</accession>
<gene>
    <name evidence="2" type="ORF">KFK09_013838</name>
</gene>
<sequence length="84" mass="9542">MDCFLFSLELSENDLWKVGMFLLVQALVYIVLSKSSNIFSSSRMRSLSFRTVRSPSLQRMLEMFSDPPLAAEVGSLRPAEPPRN</sequence>
<feature type="transmembrane region" description="Helical" evidence="1">
    <location>
        <begin position="15"/>
        <end position="32"/>
    </location>
</feature>
<proteinExistence type="predicted"/>
<name>A0A8T3B8B0_DENNO</name>
<protein>
    <submittedName>
        <fullName evidence="2">Uncharacterized protein</fullName>
    </submittedName>
</protein>
<evidence type="ECO:0000313" key="2">
    <source>
        <dbReference type="EMBL" id="KAI0507710.1"/>
    </source>
</evidence>
<dbReference type="AlphaFoldDB" id="A0A8T3B8B0"/>
<reference evidence="2" key="1">
    <citation type="journal article" date="2022" name="Front. Genet.">
        <title>Chromosome-Scale Assembly of the Dendrobium nobile Genome Provides Insights Into the Molecular Mechanism of the Biosynthesis of the Medicinal Active Ingredient of Dendrobium.</title>
        <authorList>
            <person name="Xu Q."/>
            <person name="Niu S.-C."/>
            <person name="Li K.-L."/>
            <person name="Zheng P.-J."/>
            <person name="Zhang X.-J."/>
            <person name="Jia Y."/>
            <person name="Liu Y."/>
            <person name="Niu Y.-X."/>
            <person name="Yu L.-H."/>
            <person name="Chen D.-F."/>
            <person name="Zhang G.-Q."/>
        </authorList>
    </citation>
    <scope>NUCLEOTIDE SEQUENCE</scope>
    <source>
        <tissue evidence="2">Leaf</tissue>
    </source>
</reference>
<dbReference type="PANTHER" id="PTHR34268">
    <property type="entry name" value="OS01G0321850 PROTEIN"/>
    <property type="match status" value="1"/>
</dbReference>
<keyword evidence="3" id="KW-1185">Reference proteome</keyword>
<keyword evidence="1" id="KW-1133">Transmembrane helix</keyword>
<evidence type="ECO:0000256" key="1">
    <source>
        <dbReference type="SAM" id="Phobius"/>
    </source>
</evidence>
<organism evidence="2 3">
    <name type="scientific">Dendrobium nobile</name>
    <name type="common">Orchid</name>
    <dbReference type="NCBI Taxonomy" id="94219"/>
    <lineage>
        <taxon>Eukaryota</taxon>
        <taxon>Viridiplantae</taxon>
        <taxon>Streptophyta</taxon>
        <taxon>Embryophyta</taxon>
        <taxon>Tracheophyta</taxon>
        <taxon>Spermatophyta</taxon>
        <taxon>Magnoliopsida</taxon>
        <taxon>Liliopsida</taxon>
        <taxon>Asparagales</taxon>
        <taxon>Orchidaceae</taxon>
        <taxon>Epidendroideae</taxon>
        <taxon>Malaxideae</taxon>
        <taxon>Dendrobiinae</taxon>
        <taxon>Dendrobium</taxon>
    </lineage>
</organism>
<dbReference type="PANTHER" id="PTHR34268:SF8">
    <property type="entry name" value="FAE DOMAIN-CONTAINING PROTEIN"/>
    <property type="match status" value="1"/>
</dbReference>
<dbReference type="EMBL" id="JAGYWB010000010">
    <property type="protein sequence ID" value="KAI0507710.1"/>
    <property type="molecule type" value="Genomic_DNA"/>
</dbReference>